<dbReference type="Gene3D" id="3.40.50.1110">
    <property type="entry name" value="SGNH hydrolase"/>
    <property type="match status" value="2"/>
</dbReference>
<dbReference type="GO" id="GO:0016298">
    <property type="term" value="F:lipase activity"/>
    <property type="evidence" value="ECO:0007669"/>
    <property type="project" value="InterPro"/>
</dbReference>
<dbReference type="GO" id="GO:0006629">
    <property type="term" value="P:lipid metabolic process"/>
    <property type="evidence" value="ECO:0007669"/>
    <property type="project" value="InterPro"/>
</dbReference>
<evidence type="ECO:0008006" key="5">
    <source>
        <dbReference type="Google" id="ProtNLM"/>
    </source>
</evidence>
<dbReference type="Pfam" id="PF00657">
    <property type="entry name" value="Lipase_GDSL"/>
    <property type="match status" value="2"/>
</dbReference>
<dbReference type="InterPro" id="IPR036514">
    <property type="entry name" value="SGNH_hydro_sf"/>
</dbReference>
<evidence type="ECO:0000313" key="4">
    <source>
        <dbReference type="Proteomes" id="UP001497480"/>
    </source>
</evidence>
<dbReference type="InterPro" id="IPR050592">
    <property type="entry name" value="GDSL_lipolytic_enzyme"/>
</dbReference>
<dbReference type="GO" id="GO:0005576">
    <property type="term" value="C:extracellular region"/>
    <property type="evidence" value="ECO:0007669"/>
    <property type="project" value="TreeGrafter"/>
</dbReference>
<dbReference type="AlphaFoldDB" id="A0AAV1YAD2"/>
<protein>
    <recommendedName>
        <fullName evidence="5">GDSL esterase/lipase EXL3</fullName>
    </recommendedName>
</protein>
<dbReference type="InterPro" id="IPR001087">
    <property type="entry name" value="GDSL"/>
</dbReference>
<dbReference type="CDD" id="cd01837">
    <property type="entry name" value="SGNH_plant_lipase_like"/>
    <property type="match status" value="2"/>
</dbReference>
<dbReference type="PANTHER" id="PTHR45642:SF95">
    <property type="entry name" value="GDSL-LIKE LIPASE_ACYLHYDROLASE FAMILY PROTEIN, EXPRESSED"/>
    <property type="match status" value="1"/>
</dbReference>
<evidence type="ECO:0000313" key="3">
    <source>
        <dbReference type="EMBL" id="CAL0330795.1"/>
    </source>
</evidence>
<keyword evidence="2" id="KW-0472">Membrane</keyword>
<evidence type="ECO:0000256" key="1">
    <source>
        <dbReference type="ARBA" id="ARBA00008668"/>
    </source>
</evidence>
<comment type="caution">
    <text evidence="3">The sequence shown here is derived from an EMBL/GenBank/DDBJ whole genome shotgun (WGS) entry which is preliminary data.</text>
</comment>
<reference evidence="3 4" key="1">
    <citation type="submission" date="2024-03" db="EMBL/GenBank/DDBJ databases">
        <authorList>
            <person name="Martinez-Hernandez J."/>
        </authorList>
    </citation>
    <scope>NUCLEOTIDE SEQUENCE [LARGE SCALE GENOMIC DNA]</scope>
</reference>
<keyword evidence="2" id="KW-1133">Transmembrane helix</keyword>
<accession>A0AAV1YAD2</accession>
<dbReference type="FunFam" id="3.40.50.1110:FF:000003">
    <property type="entry name" value="GDSL esterase/lipase APG"/>
    <property type="match status" value="2"/>
</dbReference>
<keyword evidence="2" id="KW-0812">Transmembrane</keyword>
<comment type="similarity">
    <text evidence="1">Belongs to the 'GDSL' lipolytic enzyme family.</text>
</comment>
<feature type="transmembrane region" description="Helical" evidence="2">
    <location>
        <begin position="12"/>
        <end position="31"/>
    </location>
</feature>
<dbReference type="InterPro" id="IPR008265">
    <property type="entry name" value="Lipase_GDSL_AS"/>
</dbReference>
<proteinExistence type="inferred from homology"/>
<dbReference type="PANTHER" id="PTHR45642">
    <property type="entry name" value="GDSL ESTERASE/LIPASE EXL3"/>
    <property type="match status" value="1"/>
</dbReference>
<dbReference type="Proteomes" id="UP001497480">
    <property type="component" value="Unassembled WGS sequence"/>
</dbReference>
<dbReference type="InterPro" id="IPR035669">
    <property type="entry name" value="SGNH_plant_lipase-like"/>
</dbReference>
<sequence>MKSLLQKLVSHQLLHLFIIWFSAISIIFEYVCGVSLPNNETVPAVIIFGDSIVDSGNNNYIDTLIKCNFPPYGRDFGEGNHPTGRFSNGLVPSDIIASKFGVKELLPAYLDPDLQIQELLTGVSFASGGAGYDPLTSQLVSVMSLSDQLNMFKEYIGKLNDAIGGKRTATIISKSIYIVCIGSDDIANTYSQTPFRRPLYDIQSYTDLMVSEASNFLEELYGLGGRRIGVFNVPVIGCVPSQRTIGGGIMRTCSDFSNQLAILFNSKLSFQMDLLQTKFSDARFVYLDSYNPLLHILQNPSKYGFEEADRGCCGTGNIEVGILCNPYSINTCSNSSNYIFWDSYHPTEKTYHVLSSLVLDHKIKDFLNHMMKLSNLKYLYVCPLLVMFFNPYVVTSISNVKSSFVDAIAMNFTFPSVIAFGDSILDTGNNNYLETIVKSNFKPYGRDFFGGKPTGRFCNGRVPSDFFAEILGVKESLPPYLDPDLQIEDLLTGVCFASAGSGYDPLTIERTTVLSIDDQLTMFKEYIAKLNEGVGEERTSMILAKSIVVISMGSNDISGTYFMSPYRRNVFDMEQYTSILIDQNSKFVKELYGLGARRIGILSLGPVGCVPMQRTIGGGTQRKCVGEINEACLLYNSKLYSSLLLLNATFPDARIVYLDTYTGLNAFVQYPKLFGFENGNGSCCGIANVELGPLCNSFVLKMCEDASKYVFWDSYHPTDRAYNLLSSDAIKKTIHQFL</sequence>
<dbReference type="SUPFAM" id="SSF52266">
    <property type="entry name" value="SGNH hydrolase"/>
    <property type="match status" value="1"/>
</dbReference>
<organism evidence="3 4">
    <name type="scientific">Lupinus luteus</name>
    <name type="common">European yellow lupine</name>
    <dbReference type="NCBI Taxonomy" id="3873"/>
    <lineage>
        <taxon>Eukaryota</taxon>
        <taxon>Viridiplantae</taxon>
        <taxon>Streptophyta</taxon>
        <taxon>Embryophyta</taxon>
        <taxon>Tracheophyta</taxon>
        <taxon>Spermatophyta</taxon>
        <taxon>Magnoliopsida</taxon>
        <taxon>eudicotyledons</taxon>
        <taxon>Gunneridae</taxon>
        <taxon>Pentapetalae</taxon>
        <taxon>rosids</taxon>
        <taxon>fabids</taxon>
        <taxon>Fabales</taxon>
        <taxon>Fabaceae</taxon>
        <taxon>Papilionoideae</taxon>
        <taxon>50 kb inversion clade</taxon>
        <taxon>genistoids sensu lato</taxon>
        <taxon>core genistoids</taxon>
        <taxon>Genisteae</taxon>
        <taxon>Lupinus</taxon>
    </lineage>
</organism>
<name>A0AAV1YAD2_LUPLU</name>
<gene>
    <name evidence="3" type="ORF">LLUT_LOCUS31855</name>
</gene>
<dbReference type="EMBL" id="CAXHTB010000023">
    <property type="protein sequence ID" value="CAL0330795.1"/>
    <property type="molecule type" value="Genomic_DNA"/>
</dbReference>
<keyword evidence="4" id="KW-1185">Reference proteome</keyword>
<dbReference type="PROSITE" id="PS01098">
    <property type="entry name" value="LIPASE_GDSL_SER"/>
    <property type="match status" value="1"/>
</dbReference>
<evidence type="ECO:0000256" key="2">
    <source>
        <dbReference type="SAM" id="Phobius"/>
    </source>
</evidence>